<dbReference type="GeneID" id="93191172"/>
<name>A0A250LEH2_9BURK</name>
<reference evidence="7 9" key="4">
    <citation type="submission" date="2021-03" db="EMBL/GenBank/DDBJ databases">
        <title>Clinical course, treatment and visual outcome of an outbreak of Burkholderia contaminans endophthalmitis following cataract surgery.</title>
        <authorList>
            <person name="Lind C."/>
            <person name="Olsen K."/>
            <person name="Angelsen N.K."/>
            <person name="Krefting E.A."/>
            <person name="Fossen K."/>
            <person name="Gravningen K."/>
            <person name="Depoorter E."/>
            <person name="Vandamme P."/>
            <person name="Bertelsen G."/>
        </authorList>
    </citation>
    <scope>NUCLEOTIDE SEQUENCE [LARGE SCALE GENOMIC DNA]</scope>
    <source>
        <strain evidence="7 9">51242556</strain>
    </source>
</reference>
<dbReference type="EMBL" id="CP090640">
    <property type="protein sequence ID" value="WFN17635.1"/>
    <property type="molecule type" value="Genomic_DNA"/>
</dbReference>
<accession>A0A250LEH2</accession>
<gene>
    <name evidence="5" type="ORF">BCCH1_54750</name>
    <name evidence="7" type="ORF">J4M89_37705</name>
    <name evidence="6" type="ORF">JIN94_35995</name>
    <name evidence="8" type="ORF">LXE91_00870</name>
</gene>
<feature type="domain" description="Pirin N-terminal" evidence="3">
    <location>
        <begin position="38"/>
        <end position="118"/>
    </location>
</feature>
<dbReference type="AlphaFoldDB" id="A0A250LEH2"/>
<dbReference type="OrthoDB" id="321327at2"/>
<dbReference type="EMBL" id="JAGEMX010000026">
    <property type="protein sequence ID" value="MBO1835132.1"/>
    <property type="molecule type" value="Genomic_DNA"/>
</dbReference>
<dbReference type="EMBL" id="JAENIB010000029">
    <property type="protein sequence ID" value="MBK1935298.1"/>
    <property type="molecule type" value="Genomic_DNA"/>
</dbReference>
<dbReference type="InterPro" id="IPR012093">
    <property type="entry name" value="Pirin"/>
</dbReference>
<dbReference type="Gene3D" id="2.60.120.10">
    <property type="entry name" value="Jelly Rolls"/>
    <property type="match status" value="2"/>
</dbReference>
<dbReference type="PANTHER" id="PTHR43212">
    <property type="entry name" value="QUERCETIN 2,3-DIOXYGENASE"/>
    <property type="match status" value="1"/>
</dbReference>
<evidence type="ECO:0000313" key="6">
    <source>
        <dbReference type="EMBL" id="MBK1935298.1"/>
    </source>
</evidence>
<dbReference type="SUPFAM" id="SSF51182">
    <property type="entry name" value="RmlC-like cupins"/>
    <property type="match status" value="1"/>
</dbReference>
<dbReference type="InterPro" id="IPR011051">
    <property type="entry name" value="RmlC_Cupin_sf"/>
</dbReference>
<feature type="domain" description="Quercetin 2,3-dioxygenase C-terminal cupin" evidence="4">
    <location>
        <begin position="145"/>
        <end position="230"/>
    </location>
</feature>
<reference evidence="5" key="2">
    <citation type="journal article" date="2017" name="Genome Announc.">
        <title>High-Quality Draft Genome Sequence of Burkholderia contaminans CH-1, a Gram-Negative Bacterium That Metabolizes 2-Azahypoxanthine, a Plant Growth-Regulating Compound.</title>
        <authorList>
            <person name="Choi J.-H."/>
            <person name="Sugiura H."/>
            <person name="Moriuchi R."/>
            <person name="Kawagishi H."/>
            <person name="Dohra H."/>
        </authorList>
    </citation>
    <scope>NUCLEOTIDE SEQUENCE</scope>
    <source>
        <strain evidence="5">CH-1</strain>
    </source>
</reference>
<dbReference type="InterPro" id="IPR003829">
    <property type="entry name" value="Pirin_N_dom"/>
</dbReference>
<dbReference type="Pfam" id="PF17954">
    <property type="entry name" value="Pirin_C_2"/>
    <property type="match status" value="1"/>
</dbReference>
<dbReference type="Pfam" id="PF02678">
    <property type="entry name" value="Pirin"/>
    <property type="match status" value="1"/>
</dbReference>
<dbReference type="Proteomes" id="UP001220209">
    <property type="component" value="Chromosome 1"/>
</dbReference>
<evidence type="ECO:0000313" key="7">
    <source>
        <dbReference type="EMBL" id="MBO1835132.1"/>
    </source>
</evidence>
<organism evidence="5">
    <name type="scientific">Burkholderia contaminans</name>
    <dbReference type="NCBI Taxonomy" id="488447"/>
    <lineage>
        <taxon>Bacteria</taxon>
        <taxon>Pseudomonadati</taxon>
        <taxon>Pseudomonadota</taxon>
        <taxon>Betaproteobacteria</taxon>
        <taxon>Burkholderiales</taxon>
        <taxon>Burkholderiaceae</taxon>
        <taxon>Burkholderia</taxon>
        <taxon>Burkholderia cepacia complex</taxon>
    </lineage>
</organism>
<dbReference type="InterPro" id="IPR014710">
    <property type="entry name" value="RmlC-like_jellyroll"/>
</dbReference>
<protein>
    <submittedName>
        <fullName evidence="6">Pirin family protein</fullName>
    </submittedName>
</protein>
<evidence type="ECO:0000256" key="2">
    <source>
        <dbReference type="RuleBase" id="RU003457"/>
    </source>
</evidence>
<evidence type="ECO:0000313" key="5">
    <source>
        <dbReference type="EMBL" id="BBA42978.1"/>
    </source>
</evidence>
<evidence type="ECO:0000313" key="8">
    <source>
        <dbReference type="EMBL" id="WFN17635.1"/>
    </source>
</evidence>
<sequence>MFQIRRAADRDQRSQGWHEFLHSFPRASGRSGPPAFGALRELNEECIAPTRGYGMRPYRDAEIVTYVIHGALAHRDSLGNGAIVRAGGVQCMSAGTGVMLSETNASCDAPLRLLRIWLAPAGAGGRPGYGQTRFADGERRGRLRLVAAPNGGDGALPLGADARIFAGLIDGDEAAAFDVPAGRRAYVHVVRGDLEVNGCALAAGDGVRIGGVDAVAFARGRAAEVLLFDVA</sequence>
<reference evidence="6" key="3">
    <citation type="submission" date="2021-01" db="EMBL/GenBank/DDBJ databases">
        <title>Outbreak of Burkholderia contaminns endophthalmitis traced to a clinical ventilation system.</title>
        <authorList>
            <person name="Lipuma J."/>
            <person name="Spilker T."/>
            <person name="Kratholm J."/>
        </authorList>
    </citation>
    <scope>NUCLEOTIDE SEQUENCE</scope>
    <source>
        <strain evidence="6">HI4954</strain>
    </source>
</reference>
<comment type="similarity">
    <text evidence="1 2">Belongs to the pirin family.</text>
</comment>
<evidence type="ECO:0000259" key="3">
    <source>
        <dbReference type="Pfam" id="PF02678"/>
    </source>
</evidence>
<dbReference type="RefSeq" id="WP_039368526.1">
    <property type="nucleotide sequence ID" value="NZ_AP018358.1"/>
</dbReference>
<reference evidence="8 10" key="5">
    <citation type="submission" date="2021-12" db="EMBL/GenBank/DDBJ databases">
        <title>Genomic and phenotypic characterization of three Burkholderia contaminans isolates recovered from different sources.</title>
        <authorList>
            <person name="Lopez De Volder A."/>
            <person name="Fan Y."/>
            <person name="Nunvar J."/>
            <person name="Herrera T."/>
            <person name="Timp W."/>
            <person name="Degrossi J."/>
        </authorList>
    </citation>
    <scope>NUCLEOTIDE SEQUENCE [LARGE SCALE GENOMIC DNA]</scope>
    <source>
        <strain evidence="8 10">LMG 23361</strain>
    </source>
</reference>
<proteinExistence type="inferred from homology"/>
<dbReference type="Proteomes" id="UP000611459">
    <property type="component" value="Unassembled WGS sequence"/>
</dbReference>
<evidence type="ECO:0000313" key="10">
    <source>
        <dbReference type="Proteomes" id="UP001220209"/>
    </source>
</evidence>
<dbReference type="PANTHER" id="PTHR43212:SF3">
    <property type="entry name" value="QUERCETIN 2,3-DIOXYGENASE"/>
    <property type="match status" value="1"/>
</dbReference>
<evidence type="ECO:0000259" key="4">
    <source>
        <dbReference type="Pfam" id="PF17954"/>
    </source>
</evidence>
<evidence type="ECO:0000313" key="9">
    <source>
        <dbReference type="Proteomes" id="UP000664048"/>
    </source>
</evidence>
<dbReference type="PIRSF" id="PIRSF006232">
    <property type="entry name" value="Pirin"/>
    <property type="match status" value="1"/>
</dbReference>
<dbReference type="InterPro" id="IPR041602">
    <property type="entry name" value="Quercetinase_C"/>
</dbReference>
<evidence type="ECO:0000256" key="1">
    <source>
        <dbReference type="ARBA" id="ARBA00008416"/>
    </source>
</evidence>
<dbReference type="Proteomes" id="UP000664048">
    <property type="component" value="Unassembled WGS sequence"/>
</dbReference>
<reference evidence="5" key="1">
    <citation type="journal article" date="2016" name="Biosci. Biotechnol. Biochem.">
        <title>Bioconversion of AHX to AOH by resting cells of Burkholderia contaminans CH-1.</title>
        <authorList>
            <person name="Choi J.H."/>
            <person name="Kikuchi A."/>
            <person name="Pumkaeo P."/>
            <person name="Hirai H."/>
            <person name="Tokuyama S."/>
            <person name="Kawagishi H."/>
        </authorList>
    </citation>
    <scope>NUCLEOTIDE SEQUENCE</scope>
    <source>
        <strain evidence="5">CH-1</strain>
    </source>
</reference>
<keyword evidence="9" id="KW-1185">Reference proteome</keyword>
<dbReference type="EMBL" id="AP018358">
    <property type="protein sequence ID" value="BBA42978.1"/>
    <property type="molecule type" value="Genomic_DNA"/>
</dbReference>